<dbReference type="PROSITE" id="PS50280">
    <property type="entry name" value="SET"/>
    <property type="match status" value="1"/>
</dbReference>
<evidence type="ECO:0000259" key="1">
    <source>
        <dbReference type="PROSITE" id="PS50280"/>
    </source>
</evidence>
<dbReference type="PANTHER" id="PTHR47332:SF6">
    <property type="entry name" value="SET DOMAIN-CONTAINING PROTEIN"/>
    <property type="match status" value="1"/>
</dbReference>
<sequence>MRIKRGILGAYIIFPTWTHSIQPHSPAPLHVSYVDKASCPADGQAARIFKIKDEADAAKQACTDRYSIYTDAHFWGERGISFVTTESVFRSAVSEGLDRHYRRDAAGSAVARDAFAERRMDGEKGVGLVARRALPRGELLIWEPPTLVVHLDARRHVPDQARLRMQRAAVEALPLEARSETLRLMGHWGGDEIEDRLRTNSFTISLGEPMDHHALFTQTSRLNHACRPNCVYQFDRRTLTHKVYTIQDVEPGQELTISYIEPIATYEERRQIIQTWGFNCSCSACELPEAERRDSDRSIGLIREYTRELQDWTDQSRGTPGLAERLVRLYREERLYTDVADAFQLAAWAYGAVRDRYNALRMASCAVGYGLTAWREMGIRINDTLLFMMDPEAHWTWGKRGGGKVQ</sequence>
<evidence type="ECO:0000313" key="3">
    <source>
        <dbReference type="Proteomes" id="UP001562357"/>
    </source>
</evidence>
<accession>A0ABQ0CY08</accession>
<evidence type="ECO:0000313" key="2">
    <source>
        <dbReference type="EMBL" id="GAB0138347.1"/>
    </source>
</evidence>
<feature type="domain" description="SET" evidence="1">
    <location>
        <begin position="106"/>
        <end position="260"/>
    </location>
</feature>
<protein>
    <recommendedName>
        <fullName evidence="1">SET domain-containing protein</fullName>
    </recommendedName>
</protein>
<name>A0ABQ0CY08_9HYPO</name>
<comment type="caution">
    <text evidence="2">The sequence shown here is derived from an EMBL/GenBank/DDBJ whole genome shotgun (WGS) entry which is preliminary data.</text>
</comment>
<dbReference type="InterPro" id="IPR046341">
    <property type="entry name" value="SET_dom_sf"/>
</dbReference>
<reference evidence="3" key="1">
    <citation type="submission" date="2024-06" db="EMBL/GenBank/DDBJ databases">
        <title>Draft Genome Sequences of Epichloe bromicola Strains Isolated from Elymus ciliaris.</title>
        <authorList>
            <consortium name="Epichloe bromicola genome sequencing consortium"/>
            <person name="Miura A."/>
            <person name="Imano S."/>
            <person name="Ashida A."/>
            <person name="Sato I."/>
            <person name="Chiba S."/>
            <person name="Tanaka A."/>
            <person name="Camagna M."/>
            <person name="Takemoto D."/>
        </authorList>
    </citation>
    <scope>NUCLEOTIDE SEQUENCE [LARGE SCALE GENOMIC DNA]</scope>
    <source>
        <strain evidence="3">DP</strain>
    </source>
</reference>
<dbReference type="InterPro" id="IPR053185">
    <property type="entry name" value="SET_domain_protein"/>
</dbReference>
<dbReference type="InterPro" id="IPR001214">
    <property type="entry name" value="SET_dom"/>
</dbReference>
<dbReference type="Gene3D" id="2.170.270.10">
    <property type="entry name" value="SET domain"/>
    <property type="match status" value="1"/>
</dbReference>
<dbReference type="CDD" id="cd20071">
    <property type="entry name" value="SET_SMYD"/>
    <property type="match status" value="1"/>
</dbReference>
<dbReference type="PANTHER" id="PTHR47332">
    <property type="entry name" value="SET DOMAIN-CONTAINING PROTEIN 5"/>
    <property type="match status" value="1"/>
</dbReference>
<keyword evidence="3" id="KW-1185">Reference proteome</keyword>
<organism evidence="2 3">
    <name type="scientific">Epichloe bromicola</name>
    <dbReference type="NCBI Taxonomy" id="79588"/>
    <lineage>
        <taxon>Eukaryota</taxon>
        <taxon>Fungi</taxon>
        <taxon>Dikarya</taxon>
        <taxon>Ascomycota</taxon>
        <taxon>Pezizomycotina</taxon>
        <taxon>Sordariomycetes</taxon>
        <taxon>Hypocreomycetidae</taxon>
        <taxon>Hypocreales</taxon>
        <taxon>Clavicipitaceae</taxon>
        <taxon>Epichloe</taxon>
    </lineage>
</organism>
<proteinExistence type="predicted"/>
<dbReference type="Proteomes" id="UP001562357">
    <property type="component" value="Unassembled WGS sequence"/>
</dbReference>
<dbReference type="Pfam" id="PF00856">
    <property type="entry name" value="SET"/>
    <property type="match status" value="1"/>
</dbReference>
<dbReference type="SMART" id="SM00317">
    <property type="entry name" value="SET"/>
    <property type="match status" value="1"/>
</dbReference>
<dbReference type="SUPFAM" id="SSF82199">
    <property type="entry name" value="SET domain"/>
    <property type="match status" value="1"/>
</dbReference>
<gene>
    <name evidence="2" type="primary">g6583</name>
    <name evidence="2" type="ORF">EsDP_00006583</name>
</gene>
<dbReference type="EMBL" id="BAAFGZ010000399">
    <property type="protein sequence ID" value="GAB0138347.1"/>
    <property type="molecule type" value="Genomic_DNA"/>
</dbReference>